<organism evidence="3 4">
    <name type="scientific">Diacronema lutheri</name>
    <name type="common">Unicellular marine alga</name>
    <name type="synonym">Monochrysis lutheri</name>
    <dbReference type="NCBI Taxonomy" id="2081491"/>
    <lineage>
        <taxon>Eukaryota</taxon>
        <taxon>Haptista</taxon>
        <taxon>Haptophyta</taxon>
        <taxon>Pavlovophyceae</taxon>
        <taxon>Pavlovales</taxon>
        <taxon>Pavlovaceae</taxon>
        <taxon>Diacronema</taxon>
    </lineage>
</organism>
<protein>
    <submittedName>
        <fullName evidence="3">Uncharacterized protein</fullName>
    </submittedName>
</protein>
<dbReference type="OrthoDB" id="10428357at2759"/>
<reference evidence="3" key="1">
    <citation type="submission" date="2021-05" db="EMBL/GenBank/DDBJ databases">
        <title>The genome of the haptophyte Pavlova lutheri (Diacronema luteri, Pavlovales) - a model for lipid biosynthesis in eukaryotic algae.</title>
        <authorList>
            <person name="Hulatt C.J."/>
            <person name="Posewitz M.C."/>
        </authorList>
    </citation>
    <scope>NUCLEOTIDE SEQUENCE</scope>
    <source>
        <strain evidence="3">NIVA-4/92</strain>
    </source>
</reference>
<feature type="region of interest" description="Disordered" evidence="1">
    <location>
        <begin position="98"/>
        <end position="129"/>
    </location>
</feature>
<evidence type="ECO:0000313" key="3">
    <source>
        <dbReference type="EMBL" id="KAG8464656.1"/>
    </source>
</evidence>
<proteinExistence type="predicted"/>
<keyword evidence="2" id="KW-0472">Membrane</keyword>
<dbReference type="AlphaFoldDB" id="A0A8J5XGD2"/>
<dbReference type="Proteomes" id="UP000751190">
    <property type="component" value="Unassembled WGS sequence"/>
</dbReference>
<keyword evidence="2" id="KW-1133">Transmembrane helix</keyword>
<feature type="compositionally biased region" description="Basic and acidic residues" evidence="1">
    <location>
        <begin position="101"/>
        <end position="129"/>
    </location>
</feature>
<name>A0A8J5XGD2_DIALT</name>
<comment type="caution">
    <text evidence="3">The sequence shown here is derived from an EMBL/GenBank/DDBJ whole genome shotgun (WGS) entry which is preliminary data.</text>
</comment>
<evidence type="ECO:0000313" key="4">
    <source>
        <dbReference type="Proteomes" id="UP000751190"/>
    </source>
</evidence>
<evidence type="ECO:0000256" key="2">
    <source>
        <dbReference type="SAM" id="Phobius"/>
    </source>
</evidence>
<keyword evidence="2" id="KW-0812">Transmembrane</keyword>
<evidence type="ECO:0000256" key="1">
    <source>
        <dbReference type="SAM" id="MobiDB-lite"/>
    </source>
</evidence>
<gene>
    <name evidence="3" type="ORF">KFE25_010024</name>
</gene>
<accession>A0A8J5XGD2</accession>
<sequence>MPLYRDQPSCARCLTGTLCSLGFFTFVLSLGFSAHCVARATPEACSLRASLVAVNAAVWGLILIIVGGMCLAFYDCFRIEPADIELAVSTRRWEAGFGKLGGEHTNESRGDDGMLGRTSGREASARTPE</sequence>
<feature type="transmembrane region" description="Helical" evidence="2">
    <location>
        <begin position="49"/>
        <end position="74"/>
    </location>
</feature>
<dbReference type="EMBL" id="JAGTXO010000012">
    <property type="protein sequence ID" value="KAG8464656.1"/>
    <property type="molecule type" value="Genomic_DNA"/>
</dbReference>
<keyword evidence="4" id="KW-1185">Reference proteome</keyword>